<name>A0A1F5JI78_9BACT</name>
<organism evidence="8 9">
    <name type="scientific">Candidatus Daviesbacteria bacterium RIFCSPHIGHO2_01_FULL_40_11</name>
    <dbReference type="NCBI Taxonomy" id="1797762"/>
    <lineage>
        <taxon>Bacteria</taxon>
        <taxon>Candidatus Daviesiibacteriota</taxon>
    </lineage>
</organism>
<evidence type="ECO:0000313" key="8">
    <source>
        <dbReference type="EMBL" id="OGE28344.1"/>
    </source>
</evidence>
<dbReference type="InterPro" id="IPR000100">
    <property type="entry name" value="RNase_P"/>
</dbReference>
<comment type="subunit">
    <text evidence="6">Consists of a catalytic RNA component (M1 or rnpB) and a protein subunit.</text>
</comment>
<dbReference type="SUPFAM" id="SSF54211">
    <property type="entry name" value="Ribosomal protein S5 domain 2-like"/>
    <property type="match status" value="1"/>
</dbReference>
<dbReference type="GO" id="GO:0030677">
    <property type="term" value="C:ribonuclease P complex"/>
    <property type="evidence" value="ECO:0007669"/>
    <property type="project" value="TreeGrafter"/>
</dbReference>
<evidence type="ECO:0000256" key="7">
    <source>
        <dbReference type="NCBIfam" id="TIGR00188"/>
    </source>
</evidence>
<dbReference type="NCBIfam" id="TIGR00188">
    <property type="entry name" value="rnpA"/>
    <property type="match status" value="1"/>
</dbReference>
<evidence type="ECO:0000256" key="6">
    <source>
        <dbReference type="HAMAP-Rule" id="MF_00227"/>
    </source>
</evidence>
<keyword evidence="4 6" id="KW-0378">Hydrolase</keyword>
<evidence type="ECO:0000256" key="4">
    <source>
        <dbReference type="ARBA" id="ARBA00022801"/>
    </source>
</evidence>
<comment type="similarity">
    <text evidence="6">Belongs to the RnpA family.</text>
</comment>
<keyword evidence="1 6" id="KW-0819">tRNA processing</keyword>
<dbReference type="GO" id="GO:0004526">
    <property type="term" value="F:ribonuclease P activity"/>
    <property type="evidence" value="ECO:0007669"/>
    <property type="project" value="UniProtKB-UniRule"/>
</dbReference>
<dbReference type="AlphaFoldDB" id="A0A1F5JI78"/>
<evidence type="ECO:0000256" key="5">
    <source>
        <dbReference type="ARBA" id="ARBA00022884"/>
    </source>
</evidence>
<protein>
    <recommendedName>
        <fullName evidence="6 7">Ribonuclease P protein component</fullName>
        <shortName evidence="6">RNase P protein</shortName>
        <shortName evidence="6">RNaseP protein</shortName>
        <ecNumber evidence="6 7">3.1.26.5</ecNumber>
    </recommendedName>
    <alternativeName>
        <fullName evidence="6">Protein C5</fullName>
    </alternativeName>
</protein>
<dbReference type="EC" id="3.1.26.5" evidence="6 7"/>
<dbReference type="InterPro" id="IPR020568">
    <property type="entry name" value="Ribosomal_Su5_D2-typ_SF"/>
</dbReference>
<dbReference type="GO" id="GO:0042781">
    <property type="term" value="F:3'-tRNA processing endoribonuclease activity"/>
    <property type="evidence" value="ECO:0007669"/>
    <property type="project" value="TreeGrafter"/>
</dbReference>
<dbReference type="Proteomes" id="UP000177555">
    <property type="component" value="Unassembled WGS sequence"/>
</dbReference>
<evidence type="ECO:0000256" key="1">
    <source>
        <dbReference type="ARBA" id="ARBA00022694"/>
    </source>
</evidence>
<dbReference type="Pfam" id="PF00825">
    <property type="entry name" value="Ribonuclease_P"/>
    <property type="match status" value="1"/>
</dbReference>
<accession>A0A1F5JI78</accession>
<reference evidence="8 9" key="1">
    <citation type="journal article" date="2016" name="Nat. Commun.">
        <title>Thousands of microbial genomes shed light on interconnected biogeochemical processes in an aquifer system.</title>
        <authorList>
            <person name="Anantharaman K."/>
            <person name="Brown C.T."/>
            <person name="Hug L.A."/>
            <person name="Sharon I."/>
            <person name="Castelle C.J."/>
            <person name="Probst A.J."/>
            <person name="Thomas B.C."/>
            <person name="Singh A."/>
            <person name="Wilkins M.J."/>
            <person name="Karaoz U."/>
            <person name="Brodie E.L."/>
            <person name="Williams K.H."/>
            <person name="Hubbard S.S."/>
            <person name="Banfield J.F."/>
        </authorList>
    </citation>
    <scope>NUCLEOTIDE SEQUENCE [LARGE SCALE GENOMIC DNA]</scope>
</reference>
<dbReference type="GO" id="GO:0001682">
    <property type="term" value="P:tRNA 5'-leader removal"/>
    <property type="evidence" value="ECO:0007669"/>
    <property type="project" value="UniProtKB-UniRule"/>
</dbReference>
<dbReference type="HAMAP" id="MF_00227">
    <property type="entry name" value="RNase_P"/>
    <property type="match status" value="1"/>
</dbReference>
<dbReference type="EMBL" id="MFCP01000020">
    <property type="protein sequence ID" value="OGE28344.1"/>
    <property type="molecule type" value="Genomic_DNA"/>
</dbReference>
<comment type="caution">
    <text evidence="8">The sequence shown here is derived from an EMBL/GenBank/DDBJ whole genome shotgun (WGS) entry which is preliminary data.</text>
</comment>
<dbReference type="Gene3D" id="3.30.230.10">
    <property type="match status" value="1"/>
</dbReference>
<comment type="catalytic activity">
    <reaction evidence="6">
        <text>Endonucleolytic cleavage of RNA, removing 5'-extranucleotides from tRNA precursor.</text>
        <dbReference type="EC" id="3.1.26.5"/>
    </reaction>
</comment>
<keyword evidence="3 6" id="KW-0255">Endonuclease</keyword>
<keyword evidence="2 6" id="KW-0540">Nuclease</keyword>
<evidence type="ECO:0000256" key="3">
    <source>
        <dbReference type="ARBA" id="ARBA00022759"/>
    </source>
</evidence>
<proteinExistence type="inferred from homology"/>
<dbReference type="InterPro" id="IPR014721">
    <property type="entry name" value="Ribsml_uS5_D2-typ_fold_subgr"/>
</dbReference>
<evidence type="ECO:0000313" key="9">
    <source>
        <dbReference type="Proteomes" id="UP000177555"/>
    </source>
</evidence>
<sequence>MLPKSQRLNLKKDFKWVAGGKKLDTIYLKLFVRFRDNQMPMVGIAVSSQVFKKAVERNRARRLTSAVFEALYSTLPQGINILALPKAGMLKVKSGDLLLDLEEGLEREGILRYKDTGSGTS</sequence>
<keyword evidence="5 6" id="KW-0694">RNA-binding</keyword>
<gene>
    <name evidence="6" type="primary">rnpA</name>
    <name evidence="8" type="ORF">A2867_05030</name>
</gene>
<dbReference type="PANTHER" id="PTHR33992:SF1">
    <property type="entry name" value="RIBONUCLEASE P PROTEIN COMPONENT"/>
    <property type="match status" value="1"/>
</dbReference>
<comment type="function">
    <text evidence="6">RNaseP catalyzes the removal of the 5'-leader sequence from pre-tRNA to produce the mature 5'-terminus. It can also cleave other RNA substrates such as 4.5S RNA. The protein component plays an auxiliary but essential role in vivo by binding to the 5'-leader sequence and broadening the substrate specificity of the ribozyme.</text>
</comment>
<dbReference type="PANTHER" id="PTHR33992">
    <property type="entry name" value="RIBONUCLEASE P PROTEIN COMPONENT"/>
    <property type="match status" value="1"/>
</dbReference>
<dbReference type="GO" id="GO:0000049">
    <property type="term" value="F:tRNA binding"/>
    <property type="evidence" value="ECO:0007669"/>
    <property type="project" value="UniProtKB-UniRule"/>
</dbReference>
<evidence type="ECO:0000256" key="2">
    <source>
        <dbReference type="ARBA" id="ARBA00022722"/>
    </source>
</evidence>